<dbReference type="InterPro" id="IPR047629">
    <property type="entry name" value="IS1182_transpos"/>
</dbReference>
<feature type="domain" description="Transposase InsH N-terminal" evidence="3">
    <location>
        <begin position="19"/>
        <end position="112"/>
    </location>
</feature>
<dbReference type="GO" id="GO:0003677">
    <property type="term" value="F:DNA binding"/>
    <property type="evidence" value="ECO:0007669"/>
    <property type="project" value="InterPro"/>
</dbReference>
<evidence type="ECO:0000259" key="3">
    <source>
        <dbReference type="Pfam" id="PF05598"/>
    </source>
</evidence>
<dbReference type="InterPro" id="IPR002559">
    <property type="entry name" value="Transposase_11"/>
</dbReference>
<feature type="coiled-coil region" evidence="1">
    <location>
        <begin position="166"/>
        <end position="215"/>
    </location>
</feature>
<feature type="domain" description="Transposase IS4-like" evidence="2">
    <location>
        <begin position="239"/>
        <end position="321"/>
    </location>
</feature>
<dbReference type="GO" id="GO:0006313">
    <property type="term" value="P:DNA transposition"/>
    <property type="evidence" value="ECO:0007669"/>
    <property type="project" value="InterPro"/>
</dbReference>
<keyword evidence="5" id="KW-1185">Reference proteome</keyword>
<sequence length="373" mass="41178">MGRFVQGEDRRLAFLLPASLDDYVSEDNPVQVVEAFIDELDFHGSGFAGATPAETGRPAYHPSTMLKIYLYGYLNRIQSSRRLEREAQRNIELMWLTGRLAPDFKTIANFRRDNGDAIRAVCSQFVVLCRQLSLFGQATVAVDGSKFKAVNNRDRNYTQHKAAKRIEQVEGSIERYLAALDRADREASDVPQARVDQIREKIAGLRGQMQFLKDMAAQVEAAPDHQVSLTDPDARSMNSSGRGTGIVGYNLQAAVDAEHHLIVAHEVVNEGNDRAQLAPMGRQALAAIDAPEITVLADRGYMNGEQVLECEGTGILPCVPRTDTSGKAQRGLFTKADFVYDADQDRYTCPAGEYLTKATRVRTTMATSTTIAT</sequence>
<reference evidence="4 5" key="1">
    <citation type="submission" date="2020-08" db="EMBL/GenBank/DDBJ databases">
        <title>Genomic Encyclopedia of Type Strains, Phase IV (KMG-IV): sequencing the most valuable type-strain genomes for metagenomic binning, comparative biology and taxonomic classification.</title>
        <authorList>
            <person name="Goeker M."/>
        </authorList>
    </citation>
    <scope>NUCLEOTIDE SEQUENCE [LARGE SCALE GENOMIC DNA]</scope>
    <source>
        <strain evidence="4 5">DSM 27568</strain>
    </source>
</reference>
<evidence type="ECO:0000259" key="2">
    <source>
        <dbReference type="Pfam" id="PF01609"/>
    </source>
</evidence>
<evidence type="ECO:0000256" key="1">
    <source>
        <dbReference type="SAM" id="Coils"/>
    </source>
</evidence>
<gene>
    <name evidence="4" type="ORF">GGR39_000783</name>
</gene>
<proteinExistence type="predicted"/>
<keyword evidence="1" id="KW-0175">Coiled coil</keyword>
<dbReference type="EMBL" id="JACIDY010000002">
    <property type="protein sequence ID" value="MBB3939143.1"/>
    <property type="molecule type" value="Genomic_DNA"/>
</dbReference>
<dbReference type="PANTHER" id="PTHR33408:SF2">
    <property type="entry name" value="TRANSPOSASE DDE DOMAIN-CONTAINING PROTEIN"/>
    <property type="match status" value="1"/>
</dbReference>
<dbReference type="NCBIfam" id="NF033551">
    <property type="entry name" value="transpos_IS1182"/>
    <property type="match status" value="1"/>
</dbReference>
<protein>
    <submittedName>
        <fullName evidence="4">Transposase</fullName>
    </submittedName>
</protein>
<dbReference type="GO" id="GO:0004803">
    <property type="term" value="F:transposase activity"/>
    <property type="evidence" value="ECO:0007669"/>
    <property type="project" value="InterPro"/>
</dbReference>
<comment type="caution">
    <text evidence="4">The sequence shown here is derived from an EMBL/GenBank/DDBJ whole genome shotgun (WGS) entry which is preliminary data.</text>
</comment>
<dbReference type="PANTHER" id="PTHR33408">
    <property type="entry name" value="TRANSPOSASE"/>
    <property type="match status" value="1"/>
</dbReference>
<evidence type="ECO:0000313" key="4">
    <source>
        <dbReference type="EMBL" id="MBB3939143.1"/>
    </source>
</evidence>
<dbReference type="Pfam" id="PF01609">
    <property type="entry name" value="DDE_Tnp_1"/>
    <property type="match status" value="1"/>
</dbReference>
<dbReference type="InterPro" id="IPR008490">
    <property type="entry name" value="Transposase_InsH_N"/>
</dbReference>
<name>A0A7W6BWE3_9SPHN</name>
<organism evidence="4 5">
    <name type="scientific">Novosphingobium fluoreni</name>
    <dbReference type="NCBI Taxonomy" id="1391222"/>
    <lineage>
        <taxon>Bacteria</taxon>
        <taxon>Pseudomonadati</taxon>
        <taxon>Pseudomonadota</taxon>
        <taxon>Alphaproteobacteria</taxon>
        <taxon>Sphingomonadales</taxon>
        <taxon>Sphingomonadaceae</taxon>
        <taxon>Novosphingobium</taxon>
    </lineage>
</organism>
<dbReference type="AlphaFoldDB" id="A0A7W6BWE3"/>
<dbReference type="Proteomes" id="UP000561459">
    <property type="component" value="Unassembled WGS sequence"/>
</dbReference>
<dbReference type="Pfam" id="PF05598">
    <property type="entry name" value="DUF772"/>
    <property type="match status" value="1"/>
</dbReference>
<accession>A0A7W6BWE3</accession>
<evidence type="ECO:0000313" key="5">
    <source>
        <dbReference type="Proteomes" id="UP000561459"/>
    </source>
</evidence>